<keyword evidence="4" id="KW-0378">Hydrolase</keyword>
<evidence type="ECO:0000256" key="2">
    <source>
        <dbReference type="ARBA" id="ARBA00022438"/>
    </source>
</evidence>
<dbReference type="EnsemblPlants" id="Zm00001eb034140_T001">
    <property type="protein sequence ID" value="Zm00001eb034140_P001"/>
    <property type="gene ID" value="Zm00001eb034140"/>
</dbReference>
<keyword evidence="7" id="KW-1185">Reference proteome</keyword>
<dbReference type="Gramene" id="Zm00001eb344120_T001">
    <property type="protein sequence ID" value="Zm00001eb344120_P001"/>
    <property type="gene ID" value="Zm00001eb344120"/>
</dbReference>
<evidence type="ECO:0000256" key="4">
    <source>
        <dbReference type="ARBA" id="ARBA00022801"/>
    </source>
</evidence>
<dbReference type="InterPro" id="IPR000819">
    <property type="entry name" value="Peptidase_M17_C"/>
</dbReference>
<dbReference type="Gene3D" id="3.40.630.10">
    <property type="entry name" value="Zn peptidases"/>
    <property type="match status" value="1"/>
</dbReference>
<dbReference type="Pfam" id="PF00883">
    <property type="entry name" value="Peptidase_M17"/>
    <property type="match status" value="1"/>
</dbReference>
<reference evidence="6" key="4">
    <citation type="submission" date="2021-05" db="UniProtKB">
        <authorList>
            <consortium name="EnsemblPlants"/>
        </authorList>
    </citation>
    <scope>IDENTIFICATION</scope>
    <source>
        <strain evidence="6">cv. B73</strain>
    </source>
</reference>
<dbReference type="PANTHER" id="PTHR11963:SF23">
    <property type="entry name" value="CYTOSOL AMINOPEPTIDASE"/>
    <property type="match status" value="1"/>
</dbReference>
<reference evidence="7" key="1">
    <citation type="journal article" date="2009" name="Science">
        <title>The B73 maize genome: complexity, diversity, and dynamics.</title>
        <authorList>
            <person name="Schnable P.S."/>
            <person name="Ware D."/>
            <person name="Fulton R.S."/>
            <person name="Stein J.C."/>
            <person name="Wei F."/>
            <person name="Pasternak S."/>
            <person name="Liang C."/>
            <person name="Zhang J."/>
            <person name="Fulton L."/>
            <person name="Graves T.A."/>
            <person name="Minx P."/>
            <person name="Reily A.D."/>
            <person name="Courtney L."/>
            <person name="Kruchowski S.S."/>
            <person name="Tomlinson C."/>
            <person name="Strong C."/>
            <person name="Delehaunty K."/>
            <person name="Fronick C."/>
            <person name="Courtney B."/>
            <person name="Rock S.M."/>
            <person name="Belter E."/>
            <person name="Du F."/>
            <person name="Kim K."/>
            <person name="Abbott R.M."/>
            <person name="Cotton M."/>
            <person name="Levy A."/>
            <person name="Marchetto P."/>
            <person name="Ochoa K."/>
            <person name="Jackson S.M."/>
            <person name="Gillam B."/>
            <person name="Chen W."/>
            <person name="Yan L."/>
            <person name="Higginbotham J."/>
            <person name="Cardenas M."/>
            <person name="Waligorski J."/>
            <person name="Applebaum E."/>
            <person name="Phelps L."/>
            <person name="Falcone J."/>
            <person name="Kanchi K."/>
            <person name="Thane T."/>
            <person name="Scimone A."/>
            <person name="Thane N."/>
            <person name="Henke J."/>
            <person name="Wang T."/>
            <person name="Ruppert J."/>
            <person name="Shah N."/>
            <person name="Rotter K."/>
            <person name="Hodges J."/>
            <person name="Ingenthron E."/>
            <person name="Cordes M."/>
            <person name="Kohlberg S."/>
            <person name="Sgro J."/>
            <person name="Delgado B."/>
            <person name="Mead K."/>
            <person name="Chinwalla A."/>
            <person name="Leonard S."/>
            <person name="Crouse K."/>
            <person name="Collura K."/>
            <person name="Kudrna D."/>
            <person name="Currie J."/>
            <person name="He R."/>
            <person name="Angelova A."/>
            <person name="Rajasekar S."/>
            <person name="Mueller T."/>
            <person name="Lomeli R."/>
            <person name="Scara G."/>
            <person name="Ko A."/>
            <person name="Delaney K."/>
            <person name="Wissotski M."/>
            <person name="Lopez G."/>
            <person name="Campos D."/>
            <person name="Braidotti M."/>
            <person name="Ashley E."/>
            <person name="Golser W."/>
            <person name="Kim H."/>
            <person name="Lee S."/>
            <person name="Lin J."/>
            <person name="Dujmic Z."/>
            <person name="Kim W."/>
            <person name="Talag J."/>
            <person name="Zuccolo A."/>
            <person name="Fan C."/>
            <person name="Sebastian A."/>
            <person name="Kramer M."/>
            <person name="Spiegel L."/>
            <person name="Nascimento L."/>
            <person name="Zutavern T."/>
            <person name="Miller B."/>
            <person name="Ambroise C."/>
            <person name="Muller S."/>
            <person name="Spooner W."/>
            <person name="Narechania A."/>
            <person name="Ren L."/>
            <person name="Wei S."/>
            <person name="Kumari S."/>
            <person name="Faga B."/>
            <person name="Levy M.J."/>
            <person name="McMahan L."/>
            <person name="Van Buren P."/>
            <person name="Vaughn M.W."/>
            <person name="Ying K."/>
            <person name="Yeh C.-T."/>
            <person name="Emrich S.J."/>
            <person name="Jia Y."/>
            <person name="Kalyanaraman A."/>
            <person name="Hsia A.-P."/>
            <person name="Barbazuk W.B."/>
            <person name="Baucom R.S."/>
            <person name="Brutnell T.P."/>
            <person name="Carpita N.C."/>
            <person name="Chaparro C."/>
            <person name="Chia J.-M."/>
            <person name="Deragon J.-M."/>
            <person name="Estill J.C."/>
            <person name="Fu Y."/>
            <person name="Jeddeloh J.A."/>
            <person name="Han Y."/>
            <person name="Lee H."/>
            <person name="Li P."/>
            <person name="Lisch D.R."/>
            <person name="Liu S."/>
            <person name="Liu Z."/>
            <person name="Nagel D.H."/>
            <person name="McCann M.C."/>
            <person name="SanMiguel P."/>
            <person name="Myers A.M."/>
            <person name="Nettleton D."/>
            <person name="Nguyen J."/>
            <person name="Penning B.W."/>
            <person name="Ponnala L."/>
            <person name="Schneider K.L."/>
            <person name="Schwartz D.C."/>
            <person name="Sharma A."/>
            <person name="Soderlund C."/>
            <person name="Springer N.M."/>
            <person name="Sun Q."/>
            <person name="Wang H."/>
            <person name="Waterman M."/>
            <person name="Westerman R."/>
            <person name="Wolfgruber T.K."/>
            <person name="Yang L."/>
            <person name="Yu Y."/>
            <person name="Zhang L."/>
            <person name="Zhou S."/>
            <person name="Zhu Q."/>
            <person name="Bennetzen J.L."/>
            <person name="Dawe R.K."/>
            <person name="Jiang J."/>
            <person name="Jiang N."/>
            <person name="Presting G.G."/>
            <person name="Wessler S.R."/>
            <person name="Aluru S."/>
            <person name="Martienssen R.A."/>
            <person name="Clifton S.W."/>
            <person name="McCombie W.R."/>
            <person name="Wing R.A."/>
            <person name="Wilson R.K."/>
        </authorList>
    </citation>
    <scope>NUCLEOTIDE SEQUENCE [LARGE SCALE GENOMIC DNA]</scope>
    <source>
        <strain evidence="7">cv. B73</strain>
    </source>
</reference>
<organism evidence="6 7">
    <name type="scientific">Zea mays</name>
    <name type="common">Maize</name>
    <dbReference type="NCBI Taxonomy" id="4577"/>
    <lineage>
        <taxon>Eukaryota</taxon>
        <taxon>Viridiplantae</taxon>
        <taxon>Streptophyta</taxon>
        <taxon>Embryophyta</taxon>
        <taxon>Tracheophyta</taxon>
        <taxon>Spermatophyta</taxon>
        <taxon>Magnoliopsida</taxon>
        <taxon>Liliopsida</taxon>
        <taxon>Poales</taxon>
        <taxon>Poaceae</taxon>
        <taxon>PACMAD clade</taxon>
        <taxon>Panicoideae</taxon>
        <taxon>Andropogonodae</taxon>
        <taxon>Andropogoneae</taxon>
        <taxon>Tripsacinae</taxon>
        <taxon>Zea</taxon>
    </lineage>
</organism>
<dbReference type="Gramene" id="Zm00001eb028540_T001">
    <property type="protein sequence ID" value="Zm00001eb028540_P001"/>
    <property type="gene ID" value="Zm00001eb028540"/>
</dbReference>
<dbReference type="Proteomes" id="UP000007305">
    <property type="component" value="Chromosome 1"/>
</dbReference>
<accession>A0A804LSX9</accession>
<dbReference type="EnsemblPlants" id="Zm00001eb344120_T001">
    <property type="protein sequence ID" value="Zm00001eb344120_P001"/>
    <property type="gene ID" value="Zm00001eb344120"/>
</dbReference>
<feature type="domain" description="Cytosol aminopeptidase" evidence="5">
    <location>
        <begin position="1"/>
        <end position="61"/>
    </location>
</feature>
<evidence type="ECO:0000256" key="3">
    <source>
        <dbReference type="ARBA" id="ARBA00022670"/>
    </source>
</evidence>
<dbReference type="Proteomes" id="UP000007305">
    <property type="component" value="Chromosome 8"/>
</dbReference>
<keyword evidence="2" id="KW-0031">Aminopeptidase</keyword>
<dbReference type="GO" id="GO:0070006">
    <property type="term" value="F:metalloaminopeptidase activity"/>
    <property type="evidence" value="ECO:0007669"/>
    <property type="project" value="InterPro"/>
</dbReference>
<evidence type="ECO:0000313" key="6">
    <source>
        <dbReference type="EnsemblPlants" id="Zm00001eb034140_P001"/>
    </source>
</evidence>
<evidence type="ECO:0000259" key="5">
    <source>
        <dbReference type="Pfam" id="PF00883"/>
    </source>
</evidence>
<dbReference type="AlphaFoldDB" id="A0A804LSX9"/>
<sequence>MKFDMGGSAAVFGAAKALGQIKPPGVEVHFIVAACENMISGTGMRTGDIVTASNGKTIEICKRNTSKGNVTCWGIM</sequence>
<dbReference type="GO" id="GO:0005737">
    <property type="term" value="C:cytoplasm"/>
    <property type="evidence" value="ECO:0007669"/>
    <property type="project" value="InterPro"/>
</dbReference>
<dbReference type="GO" id="GO:0030145">
    <property type="term" value="F:manganese ion binding"/>
    <property type="evidence" value="ECO:0007669"/>
    <property type="project" value="InterPro"/>
</dbReference>
<dbReference type="EnsemblPlants" id="Zm00001eb028540_T001">
    <property type="protein sequence ID" value="Zm00001eb028540_P001"/>
    <property type="gene ID" value="Zm00001eb028540"/>
</dbReference>
<reference evidence="6" key="3">
    <citation type="submission" date="2019-07" db="EMBL/GenBank/DDBJ databases">
        <authorList>
            <person name="Seetharam A."/>
            <person name="Woodhouse M."/>
            <person name="Cannon E."/>
        </authorList>
    </citation>
    <scope>NUCLEOTIDE SEQUENCE [LARGE SCALE GENOMIC DNA]</scope>
    <source>
        <strain evidence="6">cv. B73</strain>
    </source>
</reference>
<keyword evidence="3" id="KW-0645">Protease</keyword>
<comment type="similarity">
    <text evidence="1">Belongs to the peptidase M17 family.</text>
</comment>
<proteinExistence type="inferred from homology"/>
<dbReference type="InterPro" id="IPR011356">
    <property type="entry name" value="Leucine_aapep/pepB"/>
</dbReference>
<dbReference type="GO" id="GO:0006508">
    <property type="term" value="P:proteolysis"/>
    <property type="evidence" value="ECO:0007669"/>
    <property type="project" value="UniProtKB-KW"/>
</dbReference>
<reference evidence="7" key="2">
    <citation type="submission" date="2015-12" db="EMBL/GenBank/DDBJ databases">
        <title>Update maize B73 reference genome by single molecule sequencing technologies.</title>
        <authorList>
            <consortium name="Maize Genome Sequencing Project"/>
            <person name="Ware D."/>
        </authorList>
    </citation>
    <scope>NUCLEOTIDE SEQUENCE [LARGE SCALE GENOMIC DNA]</scope>
    <source>
        <strain evidence="7">cv. B73</strain>
    </source>
</reference>
<name>A0A804LSX9_MAIZE</name>
<dbReference type="PANTHER" id="PTHR11963">
    <property type="entry name" value="LEUCINE AMINOPEPTIDASE-RELATED"/>
    <property type="match status" value="1"/>
</dbReference>
<evidence type="ECO:0000313" key="7">
    <source>
        <dbReference type="Proteomes" id="UP000007305"/>
    </source>
</evidence>
<evidence type="ECO:0000256" key="1">
    <source>
        <dbReference type="ARBA" id="ARBA00009528"/>
    </source>
</evidence>
<protein>
    <recommendedName>
        <fullName evidence="5">Cytosol aminopeptidase domain-containing protein</fullName>
    </recommendedName>
</protein>
<dbReference type="SUPFAM" id="SSF53187">
    <property type="entry name" value="Zn-dependent exopeptidases"/>
    <property type="match status" value="1"/>
</dbReference>
<dbReference type="Gramene" id="Zm00001eb034140_T001">
    <property type="protein sequence ID" value="Zm00001eb034140_P001"/>
    <property type="gene ID" value="Zm00001eb034140"/>
</dbReference>